<evidence type="ECO:0000256" key="3">
    <source>
        <dbReference type="ARBA" id="ARBA00022737"/>
    </source>
</evidence>
<feature type="domain" description="Leucine-rich repeat-containing N-terminal plant-type" evidence="5">
    <location>
        <begin position="63"/>
        <end position="103"/>
    </location>
</feature>
<dbReference type="Gene3D" id="3.80.10.10">
    <property type="entry name" value="Ribonuclease Inhibitor"/>
    <property type="match status" value="1"/>
</dbReference>
<evidence type="ECO:0000256" key="2">
    <source>
        <dbReference type="ARBA" id="ARBA00022729"/>
    </source>
</evidence>
<reference evidence="6" key="3">
    <citation type="journal article" date="2017" name="Nature">
        <title>Genome sequence of the progenitor of the wheat D genome Aegilops tauschii.</title>
        <authorList>
            <person name="Luo M.C."/>
            <person name="Gu Y.Q."/>
            <person name="Puiu D."/>
            <person name="Wang H."/>
            <person name="Twardziok S.O."/>
            <person name="Deal K.R."/>
            <person name="Huo N."/>
            <person name="Zhu T."/>
            <person name="Wang L."/>
            <person name="Wang Y."/>
            <person name="McGuire P.E."/>
            <person name="Liu S."/>
            <person name="Long H."/>
            <person name="Ramasamy R.K."/>
            <person name="Rodriguez J.C."/>
            <person name="Van S.L."/>
            <person name="Yuan L."/>
            <person name="Wang Z."/>
            <person name="Xia Z."/>
            <person name="Xiao L."/>
            <person name="Anderson O.D."/>
            <person name="Ouyang S."/>
            <person name="Liang Y."/>
            <person name="Zimin A.V."/>
            <person name="Pertea G."/>
            <person name="Qi P."/>
            <person name="Bennetzen J.L."/>
            <person name="Dai X."/>
            <person name="Dawson M.W."/>
            <person name="Muller H.G."/>
            <person name="Kugler K."/>
            <person name="Rivarola-Duarte L."/>
            <person name="Spannagl M."/>
            <person name="Mayer K.F.X."/>
            <person name="Lu F.H."/>
            <person name="Bevan M.W."/>
            <person name="Leroy P."/>
            <person name="Li P."/>
            <person name="You F.M."/>
            <person name="Sun Q."/>
            <person name="Liu Z."/>
            <person name="Lyons E."/>
            <person name="Wicker T."/>
            <person name="Salzberg S.L."/>
            <person name="Devos K.M."/>
            <person name="Dvorak J."/>
        </authorList>
    </citation>
    <scope>NUCLEOTIDE SEQUENCE [LARGE SCALE GENOMIC DNA]</scope>
    <source>
        <strain evidence="6">cv. AL8/78</strain>
    </source>
</reference>
<name>A0A453SQF1_AEGTS</name>
<evidence type="ECO:0000313" key="6">
    <source>
        <dbReference type="EnsemblPlants" id="AET7Gv21026600.12"/>
    </source>
</evidence>
<proteinExistence type="predicted"/>
<accession>A0A453SQF1</accession>
<dbReference type="PANTHER" id="PTHR47988">
    <property type="entry name" value="SOMATIC EMBRYOGENESIS RECEPTOR KINASE 1"/>
    <property type="match status" value="1"/>
</dbReference>
<keyword evidence="1" id="KW-0433">Leucine-rich repeat</keyword>
<evidence type="ECO:0000256" key="1">
    <source>
        <dbReference type="ARBA" id="ARBA00022614"/>
    </source>
</evidence>
<evidence type="ECO:0000259" key="5">
    <source>
        <dbReference type="Pfam" id="PF08263"/>
    </source>
</evidence>
<dbReference type="InterPro" id="IPR032675">
    <property type="entry name" value="LRR_dom_sf"/>
</dbReference>
<keyword evidence="2" id="KW-0732">Signal</keyword>
<reference evidence="7" key="2">
    <citation type="journal article" date="2017" name="Nat. Plants">
        <title>The Aegilops tauschii genome reveals multiple impacts of transposons.</title>
        <authorList>
            <person name="Zhao G."/>
            <person name="Zou C."/>
            <person name="Li K."/>
            <person name="Wang K."/>
            <person name="Li T."/>
            <person name="Gao L."/>
            <person name="Zhang X."/>
            <person name="Wang H."/>
            <person name="Yang Z."/>
            <person name="Liu X."/>
            <person name="Jiang W."/>
            <person name="Mao L."/>
            <person name="Kong X."/>
            <person name="Jiao Y."/>
            <person name="Jia J."/>
        </authorList>
    </citation>
    <scope>NUCLEOTIDE SEQUENCE [LARGE SCALE GENOMIC DNA]</scope>
    <source>
        <strain evidence="7">cv. AL8/78</strain>
    </source>
</reference>
<keyword evidence="3" id="KW-0677">Repeat</keyword>
<keyword evidence="7" id="KW-1185">Reference proteome</keyword>
<reference evidence="7" key="1">
    <citation type="journal article" date="2014" name="Science">
        <title>Ancient hybridizations among the ancestral genomes of bread wheat.</title>
        <authorList>
            <consortium name="International Wheat Genome Sequencing Consortium,"/>
            <person name="Marcussen T."/>
            <person name="Sandve S.R."/>
            <person name="Heier L."/>
            <person name="Spannagl M."/>
            <person name="Pfeifer M."/>
            <person name="Jakobsen K.S."/>
            <person name="Wulff B.B."/>
            <person name="Steuernagel B."/>
            <person name="Mayer K.F."/>
            <person name="Olsen O.A."/>
        </authorList>
    </citation>
    <scope>NUCLEOTIDE SEQUENCE [LARGE SCALE GENOMIC DNA]</scope>
    <source>
        <strain evidence="7">cv. AL8/78</strain>
    </source>
</reference>
<sequence>PPSSLLRSLPRFSHSPPRAPLASIIPPTAPMASSVSDPPLLPVVVVLLLLSAAPFLAFSSEPLNAEVMALVAIKQGLVDAHGVLSNWDEDSVDPCSWAMITCSPHNLVIGLGERPARACRGPCPGGSPTSLILSKCCCRTTTSRGGCRRSWARCRGCRRWTSPTTASPAARPARWAASPSSGT</sequence>
<organism evidence="6 7">
    <name type="scientific">Aegilops tauschii subsp. strangulata</name>
    <name type="common">Goatgrass</name>
    <dbReference type="NCBI Taxonomy" id="200361"/>
    <lineage>
        <taxon>Eukaryota</taxon>
        <taxon>Viridiplantae</taxon>
        <taxon>Streptophyta</taxon>
        <taxon>Embryophyta</taxon>
        <taxon>Tracheophyta</taxon>
        <taxon>Spermatophyta</taxon>
        <taxon>Magnoliopsida</taxon>
        <taxon>Liliopsida</taxon>
        <taxon>Poales</taxon>
        <taxon>Poaceae</taxon>
        <taxon>BOP clade</taxon>
        <taxon>Pooideae</taxon>
        <taxon>Triticodae</taxon>
        <taxon>Triticeae</taxon>
        <taxon>Triticinae</taxon>
        <taxon>Aegilops</taxon>
    </lineage>
</organism>
<dbReference type="Pfam" id="PF08263">
    <property type="entry name" value="LRRNT_2"/>
    <property type="match status" value="1"/>
</dbReference>
<dbReference type="AlphaFoldDB" id="A0A453SQF1"/>
<dbReference type="Proteomes" id="UP000015105">
    <property type="component" value="Chromosome 7D"/>
</dbReference>
<feature type="region of interest" description="Disordered" evidence="4">
    <location>
        <begin position="161"/>
        <end position="183"/>
    </location>
</feature>
<dbReference type="Gramene" id="AET7Gv21026600.12">
    <property type="protein sequence ID" value="AET7Gv21026600.12"/>
    <property type="gene ID" value="AET7Gv21026600"/>
</dbReference>
<evidence type="ECO:0000313" key="7">
    <source>
        <dbReference type="Proteomes" id="UP000015105"/>
    </source>
</evidence>
<dbReference type="EnsemblPlants" id="AET7Gv21026600.12">
    <property type="protein sequence ID" value="AET7Gv21026600.12"/>
    <property type="gene ID" value="AET7Gv21026600"/>
</dbReference>
<reference evidence="6" key="5">
    <citation type="journal article" date="2021" name="G3 (Bethesda)">
        <title>Aegilops tauschii genome assembly Aet v5.0 features greater sequence contiguity and improved annotation.</title>
        <authorList>
            <person name="Wang L."/>
            <person name="Zhu T."/>
            <person name="Rodriguez J.C."/>
            <person name="Deal K.R."/>
            <person name="Dubcovsky J."/>
            <person name="McGuire P.E."/>
            <person name="Lux T."/>
            <person name="Spannagl M."/>
            <person name="Mayer K.F.X."/>
            <person name="Baldrich P."/>
            <person name="Meyers B.C."/>
            <person name="Huo N."/>
            <person name="Gu Y.Q."/>
            <person name="Zhou H."/>
            <person name="Devos K.M."/>
            <person name="Bennetzen J.L."/>
            <person name="Unver T."/>
            <person name="Budak H."/>
            <person name="Gulick P.J."/>
            <person name="Galiba G."/>
            <person name="Kalapos B."/>
            <person name="Nelson D.R."/>
            <person name="Li P."/>
            <person name="You F.M."/>
            <person name="Luo M.C."/>
            <person name="Dvorak J."/>
        </authorList>
    </citation>
    <scope>NUCLEOTIDE SEQUENCE [LARGE SCALE GENOMIC DNA]</scope>
    <source>
        <strain evidence="6">cv. AL8/78</strain>
    </source>
</reference>
<dbReference type="InterPro" id="IPR013210">
    <property type="entry name" value="LRR_N_plant-typ"/>
</dbReference>
<evidence type="ECO:0000256" key="4">
    <source>
        <dbReference type="SAM" id="MobiDB-lite"/>
    </source>
</evidence>
<protein>
    <recommendedName>
        <fullName evidence="5">Leucine-rich repeat-containing N-terminal plant-type domain-containing protein</fullName>
    </recommendedName>
</protein>
<reference evidence="6" key="4">
    <citation type="submission" date="2019-03" db="UniProtKB">
        <authorList>
            <consortium name="EnsemblPlants"/>
        </authorList>
    </citation>
    <scope>IDENTIFICATION</scope>
</reference>